<dbReference type="AlphaFoldDB" id="A0A0S4JSI8"/>
<dbReference type="PROSITE" id="PS01101">
    <property type="entry name" value="CK2_BETA"/>
    <property type="match status" value="1"/>
</dbReference>
<dbReference type="GO" id="GO:0016301">
    <property type="term" value="F:kinase activity"/>
    <property type="evidence" value="ECO:0007669"/>
    <property type="project" value="UniProtKB-KW"/>
</dbReference>
<feature type="compositionally biased region" description="Low complexity" evidence="3">
    <location>
        <begin position="274"/>
        <end position="304"/>
    </location>
</feature>
<comment type="subunit">
    <text evidence="2">Tetramer of two alpha and two beta subunits.</text>
</comment>
<evidence type="ECO:0000256" key="2">
    <source>
        <dbReference type="RuleBase" id="RU361268"/>
    </source>
</evidence>
<accession>A0A0S4JSI8</accession>
<dbReference type="Gene3D" id="2.20.25.20">
    <property type="match status" value="1"/>
</dbReference>
<dbReference type="OrthoDB" id="3971593at2759"/>
<dbReference type="Gene3D" id="1.10.1820.10">
    <property type="entry name" value="protein kinase ck2 holoenzyme, chain C, domain 1"/>
    <property type="match status" value="1"/>
</dbReference>
<dbReference type="VEuPathDB" id="TriTrypDB:BSAL_35335"/>
<dbReference type="SUPFAM" id="SSF57798">
    <property type="entry name" value="Casein kinase II beta subunit"/>
    <property type="match status" value="1"/>
</dbReference>
<keyword evidence="5" id="KW-1185">Reference proteome</keyword>
<dbReference type="PANTHER" id="PTHR11740">
    <property type="entry name" value="CASEIN KINASE II SUBUNIT BETA"/>
    <property type="match status" value="1"/>
</dbReference>
<dbReference type="InterPro" id="IPR035991">
    <property type="entry name" value="Casein_kinase_II_beta-like"/>
</dbReference>
<evidence type="ECO:0000256" key="3">
    <source>
        <dbReference type="SAM" id="MobiDB-lite"/>
    </source>
</evidence>
<proteinExistence type="inferred from homology"/>
<keyword evidence="4" id="KW-0808">Transferase</keyword>
<evidence type="ECO:0000256" key="1">
    <source>
        <dbReference type="ARBA" id="ARBA00006941"/>
    </source>
</evidence>
<feature type="compositionally biased region" description="Polar residues" evidence="3">
    <location>
        <begin position="311"/>
        <end position="326"/>
    </location>
</feature>
<gene>
    <name evidence="4" type="ORF">BSAL_35335</name>
</gene>
<keyword evidence="4" id="KW-0418">Kinase</keyword>
<feature type="compositionally biased region" description="Acidic residues" evidence="3">
    <location>
        <begin position="19"/>
        <end position="35"/>
    </location>
</feature>
<feature type="compositionally biased region" description="Low complexity" evidence="3">
    <location>
        <begin position="232"/>
        <end position="266"/>
    </location>
</feature>
<dbReference type="PANTHER" id="PTHR11740:SF0">
    <property type="entry name" value="CASEIN KINASE II SUBUNIT BETA"/>
    <property type="match status" value="1"/>
</dbReference>
<dbReference type="Pfam" id="PF01214">
    <property type="entry name" value="CK_II_beta"/>
    <property type="match status" value="1"/>
</dbReference>
<comment type="similarity">
    <text evidence="1 2">Belongs to the casein kinase 2 subunit beta family.</text>
</comment>
<dbReference type="GO" id="GO:0019887">
    <property type="term" value="F:protein kinase regulator activity"/>
    <property type="evidence" value="ECO:0007669"/>
    <property type="project" value="InterPro"/>
</dbReference>
<dbReference type="InterPro" id="IPR000704">
    <property type="entry name" value="Casein_kinase_II_reg-sub"/>
</dbReference>
<protein>
    <recommendedName>
        <fullName evidence="2">Casein kinase II subunit beta</fullName>
        <shortName evidence="2">CK II beta</shortName>
    </recommendedName>
</protein>
<dbReference type="GO" id="GO:0005737">
    <property type="term" value="C:cytoplasm"/>
    <property type="evidence" value="ECO:0007669"/>
    <property type="project" value="TreeGrafter"/>
</dbReference>
<dbReference type="GO" id="GO:0005956">
    <property type="term" value="C:protein kinase CK2 complex"/>
    <property type="evidence" value="ECO:0007669"/>
    <property type="project" value="UniProtKB-UniRule"/>
</dbReference>
<name>A0A0S4JSI8_BODSA</name>
<dbReference type="FunFam" id="1.10.1820.10:FF:000005">
    <property type="entry name" value="Casein kinase II subunit beta"/>
    <property type="match status" value="1"/>
</dbReference>
<dbReference type="SMART" id="SM01085">
    <property type="entry name" value="CK_II_beta"/>
    <property type="match status" value="1"/>
</dbReference>
<organism evidence="4 5">
    <name type="scientific">Bodo saltans</name>
    <name type="common">Flagellated protozoan</name>
    <dbReference type="NCBI Taxonomy" id="75058"/>
    <lineage>
        <taxon>Eukaryota</taxon>
        <taxon>Discoba</taxon>
        <taxon>Euglenozoa</taxon>
        <taxon>Kinetoplastea</taxon>
        <taxon>Metakinetoplastina</taxon>
        <taxon>Eubodonida</taxon>
        <taxon>Bodonidae</taxon>
        <taxon>Bodo</taxon>
    </lineage>
</organism>
<sequence>MSRQLPPHDLNPPNMKMIDDDEDSNGSYETDEDEDEEIPWIMWFCSLKGNEFFCEVDEEFIQDEFNLTGLSSMVPFYDNAIDMILDLESPGEEDLTEEQQHMVESAAETLYGLIHARFITTHRGLKLMEDKYRQYHFGRCPRVFCGGQAILPVGQSDVVRESSVKVFCPKCEDVYYPRSSRHKALDGAFWGTTFPHLLLLQMQENHPVIPRSRQTYVPRIFGFRVRRREEPAAATTTSPTAGGPSPVTAAGASASTPSNNNNAASPSKRRDDAPAAASTQQQQPPPRNNASNNTSNNSNTMLNNFVGGASPTANGSGSNRPQSAFH</sequence>
<dbReference type="PRINTS" id="PR00472">
    <property type="entry name" value="CASNKINASEII"/>
</dbReference>
<feature type="region of interest" description="Disordered" evidence="3">
    <location>
        <begin position="228"/>
        <end position="326"/>
    </location>
</feature>
<dbReference type="OMA" id="QEWSSEN"/>
<dbReference type="EMBL" id="CYKH01001996">
    <property type="protein sequence ID" value="CUG92055.1"/>
    <property type="molecule type" value="Genomic_DNA"/>
</dbReference>
<dbReference type="InterPro" id="IPR016149">
    <property type="entry name" value="Casein_kin_II_reg-sub_N"/>
</dbReference>
<reference evidence="5" key="1">
    <citation type="submission" date="2015-09" db="EMBL/GenBank/DDBJ databases">
        <authorList>
            <consortium name="Pathogen Informatics"/>
        </authorList>
    </citation>
    <scope>NUCLEOTIDE SEQUENCE [LARGE SCALE GENOMIC DNA]</scope>
    <source>
        <strain evidence="5">Lake Konstanz</strain>
    </source>
</reference>
<evidence type="ECO:0000313" key="5">
    <source>
        <dbReference type="Proteomes" id="UP000051952"/>
    </source>
</evidence>
<dbReference type="Proteomes" id="UP000051952">
    <property type="component" value="Unassembled WGS sequence"/>
</dbReference>
<dbReference type="FunFam" id="2.20.25.20:FF:000001">
    <property type="entry name" value="Casein kinase II subunit beta"/>
    <property type="match status" value="1"/>
</dbReference>
<evidence type="ECO:0000313" key="4">
    <source>
        <dbReference type="EMBL" id="CUG92055.1"/>
    </source>
</evidence>
<feature type="region of interest" description="Disordered" evidence="3">
    <location>
        <begin position="1"/>
        <end position="35"/>
    </location>
</feature>